<keyword evidence="8" id="KW-1133">Transmembrane helix</keyword>
<keyword evidence="4" id="KW-1003">Cell membrane</keyword>
<keyword evidence="6" id="KW-0133">Cell shape</keyword>
<evidence type="ECO:0000256" key="6">
    <source>
        <dbReference type="ARBA" id="ARBA00022960"/>
    </source>
</evidence>
<dbReference type="InterPro" id="IPR050515">
    <property type="entry name" value="Beta-lactam/transpept"/>
</dbReference>
<keyword evidence="9" id="KW-0472">Membrane</keyword>
<dbReference type="Proteomes" id="UP001078443">
    <property type="component" value="Unassembled WGS sequence"/>
</dbReference>
<dbReference type="InterPro" id="IPR001460">
    <property type="entry name" value="PCN-bd_Tpept"/>
</dbReference>
<dbReference type="InterPro" id="IPR036138">
    <property type="entry name" value="PBP_dimer_sf"/>
</dbReference>
<evidence type="ECO:0000256" key="3">
    <source>
        <dbReference type="ARBA" id="ARBA00007171"/>
    </source>
</evidence>
<feature type="coiled-coil region" evidence="11">
    <location>
        <begin position="232"/>
        <end position="259"/>
    </location>
</feature>
<dbReference type="RefSeq" id="WP_268041399.1">
    <property type="nucleotide sequence ID" value="NZ_JAPQER010000005.1"/>
</dbReference>
<dbReference type="InterPro" id="IPR012338">
    <property type="entry name" value="Beta-lactam/transpept-like"/>
</dbReference>
<proteinExistence type="inferred from homology"/>
<dbReference type="SUPFAM" id="SSF56519">
    <property type="entry name" value="Penicillin binding protein dimerisation domain"/>
    <property type="match status" value="1"/>
</dbReference>
<keyword evidence="7" id="KW-0573">Peptidoglycan synthesis</keyword>
<dbReference type="Gene3D" id="1.10.10.1230">
    <property type="entry name" value="Penicillin-binding protein, N-terminal non-catalytic domain, head sub-domain"/>
    <property type="match status" value="1"/>
</dbReference>
<dbReference type="EMBL" id="JAPQER010000005">
    <property type="protein sequence ID" value="MCY6485076.1"/>
    <property type="molecule type" value="Genomic_DNA"/>
</dbReference>
<dbReference type="Pfam" id="PF00905">
    <property type="entry name" value="Transpeptidase"/>
    <property type="match status" value="2"/>
</dbReference>
<reference evidence="14" key="1">
    <citation type="submission" date="2022-12" db="EMBL/GenBank/DDBJ databases">
        <authorList>
            <person name="Wang J."/>
        </authorList>
    </citation>
    <scope>NUCLEOTIDE SEQUENCE</scope>
    <source>
        <strain evidence="14">HY-45-18</strain>
    </source>
</reference>
<dbReference type="Gene3D" id="3.40.710.10">
    <property type="entry name" value="DD-peptidase/beta-lactamase superfamily"/>
    <property type="match status" value="2"/>
</dbReference>
<evidence type="ECO:0000256" key="1">
    <source>
        <dbReference type="ARBA" id="ARBA00004167"/>
    </source>
</evidence>
<evidence type="ECO:0000313" key="15">
    <source>
        <dbReference type="Proteomes" id="UP001078443"/>
    </source>
</evidence>
<evidence type="ECO:0000256" key="5">
    <source>
        <dbReference type="ARBA" id="ARBA00022692"/>
    </source>
</evidence>
<feature type="domain" description="Penicillin-binding protein transpeptidase" evidence="12">
    <location>
        <begin position="829"/>
        <end position="980"/>
    </location>
</feature>
<dbReference type="PANTHER" id="PTHR30627:SF2">
    <property type="entry name" value="PEPTIDOGLYCAN D,D-TRANSPEPTIDASE MRDA"/>
    <property type="match status" value="1"/>
</dbReference>
<dbReference type="Pfam" id="PF03717">
    <property type="entry name" value="PBP_dimer"/>
    <property type="match status" value="1"/>
</dbReference>
<comment type="caution">
    <text evidence="14">The sequence shown here is derived from an EMBL/GenBank/DDBJ whole genome shotgun (WGS) entry which is preliminary data.</text>
</comment>
<keyword evidence="5" id="KW-0812">Transmembrane</keyword>
<keyword evidence="15" id="KW-1185">Reference proteome</keyword>
<evidence type="ECO:0000259" key="12">
    <source>
        <dbReference type="Pfam" id="PF00905"/>
    </source>
</evidence>
<evidence type="ECO:0000256" key="9">
    <source>
        <dbReference type="ARBA" id="ARBA00023136"/>
    </source>
</evidence>
<evidence type="ECO:0000256" key="4">
    <source>
        <dbReference type="ARBA" id="ARBA00022475"/>
    </source>
</evidence>
<evidence type="ECO:0000256" key="2">
    <source>
        <dbReference type="ARBA" id="ARBA00004236"/>
    </source>
</evidence>
<evidence type="ECO:0000256" key="11">
    <source>
        <dbReference type="SAM" id="Coils"/>
    </source>
</evidence>
<dbReference type="SUPFAM" id="SSF56601">
    <property type="entry name" value="beta-lactamase/transpeptidase-like"/>
    <property type="match status" value="1"/>
</dbReference>
<comment type="similarity">
    <text evidence="3">Belongs to the transpeptidase family.</text>
</comment>
<organism evidence="14 15">
    <name type="scientific">Clostridium aestuarii</name>
    <dbReference type="NCBI Taxonomy" id="338193"/>
    <lineage>
        <taxon>Bacteria</taxon>
        <taxon>Bacillati</taxon>
        <taxon>Bacillota</taxon>
        <taxon>Clostridia</taxon>
        <taxon>Eubacteriales</taxon>
        <taxon>Clostridiaceae</taxon>
        <taxon>Clostridium</taxon>
    </lineage>
</organism>
<dbReference type="Gene3D" id="3.90.1310.10">
    <property type="entry name" value="Penicillin-binding protein 2a (Domain 2)"/>
    <property type="match status" value="2"/>
</dbReference>
<dbReference type="PANTHER" id="PTHR30627">
    <property type="entry name" value="PEPTIDOGLYCAN D,D-TRANSPEPTIDASE"/>
    <property type="match status" value="1"/>
</dbReference>
<feature type="domain" description="Penicillin-binding protein dimerisation" evidence="13">
    <location>
        <begin position="71"/>
        <end position="409"/>
    </location>
</feature>
<keyword evidence="11" id="KW-0175">Coiled coil</keyword>
<accession>A0ABT4D1H3</accession>
<sequence>MKKSDSMKKVNLSQKRKKSKKNKKFTRYTALTIIMVLIFTLIISKLVYLQVVKADEYREMTSRKAVRSVPITPPRGNVIDSKGKILAESRQGYTLVFTQTEESKTKFFDTMIKVFEILDDNNERQIDDFDLKVNPFRFEFRSSNPKTRRWMELRFKKDRGMDDSARKELFPGKKREELTNQEKEKIDEELLKKTPAETFEYLLKFYGIKSQEDKIIYTELFDKMKGEDIKQNETLEKYLKEYKIKEKNIKKQYVKLYKEISKETFEYLVKLYGVNTKVYSIELERKFVLIKDAIKLQSYYGFKPVVIASNINKNTAFTLMQKYEELSGIEVTVDPIRVYPNGELGSAFLGYLSKISSNQKEKYEEKGYDISTDYIGSDGIEKIFESILRGSKGTKLVQINKHGRIIRELGRKEPYPGKTVQLTVDKDIQYAAEKSLEESMKELQGRGRVGDVDTTNATRGAAVAIDVKTGKVLALVSKPGYDPNLFAVPGRLTPELQKQYFNPDLKEFGEKHVQDLLKRNGIAREAYKDKSIEDIVDRLFPLDKNIKNNTTIRQDRYDIYPKPLYNYATKSLIPPGSTFKPLVGVAGMEEGVLQPNETIYDGLIFTKHGYKGKDWNSYSFGHIAVAEAIERSCNYFFFEVGDRLYQTGKYNNGFDAIAHYAWKFGLGAPKDAKPASGIEIPERFGQVYNLESGRRIFAALYMNTLESLLKRGTDTRTPNYRNHYVGINITDNESDNENVRSLKEKIRKRIVEEMKYKAKGTADIKEMIFELSNIDSVIKKNYMDNYNIYSNSYSGSEDKKLTYEAFAAKQIEAAWLTAVYSIDDSNYNINNQNNVYDASIGQGTNQFTPVQLSNYIATLVNGGNRYKVHLVDKILDQDGKVVKEFKPEIIEKVGLKSSTINAVKKGMYDVINGSHGTAIGAFSGFPIVNGGKTGSATFSKLQEEMGRTSYGVFVGFAPYDNPEIAVCVIVFDGGHGGSIAGVGRAIYESYFKEKLSKEYPNYVPKYNYKIPDNVYEEKTESQIEINVD</sequence>
<protein>
    <submittedName>
        <fullName evidence="14">Penicillin-binding transpeptidase domain-containing protein</fullName>
    </submittedName>
</protein>
<evidence type="ECO:0000259" key="13">
    <source>
        <dbReference type="Pfam" id="PF03717"/>
    </source>
</evidence>
<name>A0ABT4D1H3_9CLOT</name>
<gene>
    <name evidence="14" type="ORF">OW763_12075</name>
</gene>
<dbReference type="InterPro" id="IPR005311">
    <property type="entry name" value="PBP_dimer"/>
</dbReference>
<evidence type="ECO:0000256" key="7">
    <source>
        <dbReference type="ARBA" id="ARBA00022984"/>
    </source>
</evidence>
<evidence type="ECO:0000313" key="14">
    <source>
        <dbReference type="EMBL" id="MCY6485076.1"/>
    </source>
</evidence>
<feature type="domain" description="Penicillin-binding protein transpeptidase" evidence="12">
    <location>
        <begin position="460"/>
        <end position="669"/>
    </location>
</feature>
<comment type="subcellular location">
    <subcellularLocation>
        <location evidence="2">Cell membrane</location>
    </subcellularLocation>
    <subcellularLocation>
        <location evidence="1">Membrane</location>
        <topology evidence="1">Single-pass membrane protein</topology>
    </subcellularLocation>
</comment>
<evidence type="ECO:0000256" key="10">
    <source>
        <dbReference type="ARBA" id="ARBA00023316"/>
    </source>
</evidence>
<evidence type="ECO:0000256" key="8">
    <source>
        <dbReference type="ARBA" id="ARBA00022989"/>
    </source>
</evidence>
<keyword evidence="10" id="KW-0961">Cell wall biogenesis/degradation</keyword>